<evidence type="ECO:0000313" key="3">
    <source>
        <dbReference type="Proteomes" id="UP000006443"/>
    </source>
</evidence>
<dbReference type="Gene3D" id="3.30.1600.10">
    <property type="entry name" value="SIR2/SIRT2 'Small Domain"/>
    <property type="match status" value="1"/>
</dbReference>
<evidence type="ECO:0000256" key="1">
    <source>
        <dbReference type="ARBA" id="ARBA00022679"/>
    </source>
</evidence>
<protein>
    <submittedName>
        <fullName evidence="2">Uncharacterized protein</fullName>
    </submittedName>
</protein>
<dbReference type="EMBL" id="ACJM01000011">
    <property type="protein sequence ID" value="EEG76940.1"/>
    <property type="molecule type" value="Genomic_DNA"/>
</dbReference>
<keyword evidence="3" id="KW-1185">Reference proteome</keyword>
<dbReference type="GO" id="GO:0016740">
    <property type="term" value="F:transferase activity"/>
    <property type="evidence" value="ECO:0007669"/>
    <property type="project" value="UniProtKB-KW"/>
</dbReference>
<dbReference type="STRING" id="555088.DealDRAFT_2201"/>
<dbReference type="Pfam" id="PF13289">
    <property type="entry name" value="SIR2_2"/>
    <property type="match status" value="1"/>
</dbReference>
<dbReference type="InterPro" id="IPR029035">
    <property type="entry name" value="DHS-like_NAD/FAD-binding_dom"/>
</dbReference>
<dbReference type="eggNOG" id="ENOG50339RS">
    <property type="taxonomic scope" value="Bacteria"/>
</dbReference>
<keyword evidence="1" id="KW-0808">Transferase</keyword>
<dbReference type="Proteomes" id="UP000006443">
    <property type="component" value="Unassembled WGS sequence"/>
</dbReference>
<dbReference type="OrthoDB" id="7054911at2"/>
<dbReference type="SUPFAM" id="SSF52467">
    <property type="entry name" value="DHS-like NAD/FAD-binding domain"/>
    <property type="match status" value="1"/>
</dbReference>
<organism evidence="2 3">
    <name type="scientific">Dethiobacter alkaliphilus AHT 1</name>
    <dbReference type="NCBI Taxonomy" id="555088"/>
    <lineage>
        <taxon>Bacteria</taxon>
        <taxon>Bacillati</taxon>
        <taxon>Bacillota</taxon>
        <taxon>Dethiobacteria</taxon>
        <taxon>Dethiobacterales</taxon>
        <taxon>Dethiobacteraceae</taxon>
        <taxon>Dethiobacter</taxon>
    </lineage>
</organism>
<dbReference type="AlphaFoldDB" id="C0GI92"/>
<accession>C0GI92</accession>
<sequence length="314" mass="35197">MDLYLLGAGFSSDAGVPTMKNFIAAVEQTKETLADKTVWEVLDRAVGYAAETGTQNIEDLLAAAINKPVFFDLIWAFGMTINQCSRKFLDICRTGGDVGWYQDFARLLANTDARVLTFNYDLILEDVLWWRTGLGEDYSLSFTESYCRPCHTAKAGAVPIYKLHGSISWLRCLSCSYSANRYRHILADAYHQQPCPLCQKPLIPLIIPPTFHKASVLARPLTPLWQQADRLLARATRIIIGGLSFAQRDADIRARFISGIKNNLSLEEVVIINRDEKRCAAIGELLPPAVPWRAVSGFPQFCRETQNRDGPFFA</sequence>
<comment type="caution">
    <text evidence="2">The sequence shown here is derived from an EMBL/GenBank/DDBJ whole genome shotgun (WGS) entry which is preliminary data.</text>
</comment>
<dbReference type="RefSeq" id="WP_008517382.1">
    <property type="nucleotide sequence ID" value="NZ_ACJM01000011.1"/>
</dbReference>
<dbReference type="InterPro" id="IPR026591">
    <property type="entry name" value="Sirtuin_cat_small_dom_sf"/>
</dbReference>
<evidence type="ECO:0000313" key="2">
    <source>
        <dbReference type="EMBL" id="EEG76940.1"/>
    </source>
</evidence>
<dbReference type="Gene3D" id="3.40.50.1220">
    <property type="entry name" value="TPP-binding domain"/>
    <property type="match status" value="1"/>
</dbReference>
<reference evidence="2 3" key="1">
    <citation type="submission" date="2009-02" db="EMBL/GenBank/DDBJ databases">
        <title>Sequencing of the draft genome and assembly of Dethiobacter alkaliphilus AHT 1.</title>
        <authorList>
            <consortium name="US DOE Joint Genome Institute (JGI-PGF)"/>
            <person name="Lucas S."/>
            <person name="Copeland A."/>
            <person name="Lapidus A."/>
            <person name="Glavina del Rio T."/>
            <person name="Dalin E."/>
            <person name="Tice H."/>
            <person name="Bruce D."/>
            <person name="Goodwin L."/>
            <person name="Pitluck S."/>
            <person name="Larimer F."/>
            <person name="Land M.L."/>
            <person name="Hauser L."/>
            <person name="Muyzer G."/>
        </authorList>
    </citation>
    <scope>NUCLEOTIDE SEQUENCE [LARGE SCALE GENOMIC DNA]</scope>
    <source>
        <strain evidence="2 3">AHT 1</strain>
    </source>
</reference>
<proteinExistence type="predicted"/>
<name>C0GI92_DETAL</name>
<gene>
    <name evidence="2" type="ORF">DealDRAFT_2201</name>
</gene>